<protein>
    <submittedName>
        <fullName evidence="2">VIR protein</fullName>
    </submittedName>
</protein>
<sequence length="400" mass="46796">MTKEKKTYTHADFVKNNEDLNISNINKLYVAFFDDDCYGSVARYLHCSSDNSYESILPSLFDLYKKFERNITSISNESIDAYKNIEKNKSKLCIYLKYWLYDQLIKRKVNQENYTKFFNLWNERKAVKCSECECEFPIKEFSEIEQIKKIYDFFLFWDSYKDKEEIINVISNKEYCKYIDASKSLYYLYQMKCEKDNNLLLCKEFNKYIFPHLKIDDNFNIICKKEVSDPDDWPVFSPYFSNYNADDDLDRSLLQGRREEKDGRVDLEEGVRNTGRDSPPPPTVPPLLTSTSPEVTLDQDLQTGHDQNAEGDTDLLVPDSSNDGKSTGTIISTSSVGTVGFLFLLYKFTPLRSMLDPRIRKTRNNLMNGVQGSNELQSQDYDFYPQDAPFNRYNIGYQSS</sequence>
<accession>A0A565A4Y0</accession>
<evidence type="ECO:0000256" key="1">
    <source>
        <dbReference type="SAM" id="MobiDB-lite"/>
    </source>
</evidence>
<evidence type="ECO:0000313" key="2">
    <source>
        <dbReference type="EMBL" id="VUZ99876.1"/>
    </source>
</evidence>
<feature type="region of interest" description="Disordered" evidence="1">
    <location>
        <begin position="304"/>
        <end position="324"/>
    </location>
</feature>
<feature type="region of interest" description="Disordered" evidence="1">
    <location>
        <begin position="256"/>
        <end position="291"/>
    </location>
</feature>
<dbReference type="VEuPathDB" id="PlasmoDB:PVX_078695"/>
<dbReference type="OrthoDB" id="387347at2759"/>
<dbReference type="VEuPathDB" id="PlasmoDB:PVW1_140080900"/>
<dbReference type="VEuPathDB" id="PlasmoDB:PVP01_0005890"/>
<feature type="compositionally biased region" description="Basic and acidic residues" evidence="1">
    <location>
        <begin position="256"/>
        <end position="275"/>
    </location>
</feature>
<dbReference type="EMBL" id="FLZR02000017">
    <property type="protein sequence ID" value="VUZ99876.1"/>
    <property type="molecule type" value="Genomic_DNA"/>
</dbReference>
<dbReference type="InterPro" id="IPR008780">
    <property type="entry name" value="Plasmodium_Vir"/>
</dbReference>
<dbReference type="Proteomes" id="UP000220605">
    <property type="component" value="Unassembled WGS sequence"/>
</dbReference>
<dbReference type="Pfam" id="PF05795">
    <property type="entry name" value="Plasmodium_Vir"/>
    <property type="match status" value="1"/>
</dbReference>
<dbReference type="AlphaFoldDB" id="A0A565A4Y0"/>
<gene>
    <name evidence="2" type="ORF">PVP01_0005890</name>
</gene>
<dbReference type="VEuPathDB" id="PlasmoDB:PVPAM_020027100"/>
<reference evidence="2" key="1">
    <citation type="submission" date="2016-07" db="EMBL/GenBank/DDBJ databases">
        <authorList>
            <consortium name="Pathogen Informatics"/>
        </authorList>
    </citation>
    <scope>NUCLEOTIDE SEQUENCE</scope>
</reference>
<proteinExistence type="predicted"/>
<organism evidence="2">
    <name type="scientific">Plasmodium vivax</name>
    <name type="common">malaria parasite P. vivax</name>
    <dbReference type="NCBI Taxonomy" id="5855"/>
    <lineage>
        <taxon>Eukaryota</taxon>
        <taxon>Sar</taxon>
        <taxon>Alveolata</taxon>
        <taxon>Apicomplexa</taxon>
        <taxon>Aconoidasida</taxon>
        <taxon>Haemosporida</taxon>
        <taxon>Plasmodiidae</taxon>
        <taxon>Plasmodium</taxon>
        <taxon>Plasmodium (Plasmodium)</taxon>
    </lineage>
</organism>
<name>A0A565A4Y0_PLAVI</name>